<reference evidence="5" key="1">
    <citation type="journal article" date="2006" name="PLoS Biol.">
        <title>Macronuclear genome sequence of the ciliate Tetrahymena thermophila, a model eukaryote.</title>
        <authorList>
            <person name="Eisen J.A."/>
            <person name="Coyne R.S."/>
            <person name="Wu M."/>
            <person name="Wu D."/>
            <person name="Thiagarajan M."/>
            <person name="Wortman J.R."/>
            <person name="Badger J.H."/>
            <person name="Ren Q."/>
            <person name="Amedeo P."/>
            <person name="Jones K.M."/>
            <person name="Tallon L.J."/>
            <person name="Delcher A.L."/>
            <person name="Salzberg S.L."/>
            <person name="Silva J.C."/>
            <person name="Haas B.J."/>
            <person name="Majoros W.H."/>
            <person name="Farzad M."/>
            <person name="Carlton J.M."/>
            <person name="Smith R.K. Jr."/>
            <person name="Garg J."/>
            <person name="Pearlman R.E."/>
            <person name="Karrer K.M."/>
            <person name="Sun L."/>
            <person name="Manning G."/>
            <person name="Elde N.C."/>
            <person name="Turkewitz A.P."/>
            <person name="Asai D.J."/>
            <person name="Wilkes D.E."/>
            <person name="Wang Y."/>
            <person name="Cai H."/>
            <person name="Collins K."/>
            <person name="Stewart B.A."/>
            <person name="Lee S.R."/>
            <person name="Wilamowska K."/>
            <person name="Weinberg Z."/>
            <person name="Ruzzo W.L."/>
            <person name="Wloga D."/>
            <person name="Gaertig J."/>
            <person name="Frankel J."/>
            <person name="Tsao C.-C."/>
            <person name="Gorovsky M.A."/>
            <person name="Keeling P.J."/>
            <person name="Waller R.F."/>
            <person name="Patron N.J."/>
            <person name="Cherry J.M."/>
            <person name="Stover N.A."/>
            <person name="Krieger C.J."/>
            <person name="del Toro C."/>
            <person name="Ryder H.F."/>
            <person name="Williamson S.C."/>
            <person name="Barbeau R.A."/>
            <person name="Hamilton E.P."/>
            <person name="Orias E."/>
        </authorList>
    </citation>
    <scope>NUCLEOTIDE SEQUENCE [LARGE SCALE GENOMIC DNA]</scope>
    <source>
        <strain evidence="5">SB210</strain>
    </source>
</reference>
<organism evidence="4 5">
    <name type="scientific">Tetrahymena thermophila (strain SB210)</name>
    <dbReference type="NCBI Taxonomy" id="312017"/>
    <lineage>
        <taxon>Eukaryota</taxon>
        <taxon>Sar</taxon>
        <taxon>Alveolata</taxon>
        <taxon>Ciliophora</taxon>
        <taxon>Intramacronucleata</taxon>
        <taxon>Oligohymenophorea</taxon>
        <taxon>Hymenostomatida</taxon>
        <taxon>Tetrahymenina</taxon>
        <taxon>Tetrahymenidae</taxon>
        <taxon>Tetrahymena</taxon>
    </lineage>
</organism>
<dbReference type="AlphaFoldDB" id="I7M6B3"/>
<sequence>MYLQKNNNILFQSKNQLSNCLININQLVIIFIYLFKVLLVRFNILDKLIMENQNKYIQIESSKKQKEFPLENNGNFQNILKLLTEQRSKIDEMLVKTRNYQVSRQRISRTGGKEPEPVEDVNFLEDISMYQNGASQTVEELRKKIDTLKKRHKSEMNGHNIENTQQQNQIIKKKNVQTPAYKHSNSNYISPQKGRPGNTIESSKQQLNNYQKDHEQNHPLSSKNQQSNNNNSLTKFNEGSNLEVTEINNFQPYIKEQRSTSIPASQNPNQYANQQHQSQTPEQFSLPPIQQNLNQSVDIPRRNHRSSSSQYKKYGSTFNKDALNKSDLGIQQYTEDEDIYNSTAPNEHHNIYIPTSIQNTRGTRLNTYQRNGPSGMKIDNYEQRYKQNMKSKQIRKIYLQNPVPHNKAQYFNYNSNISPEKREFRETFLNDMNKNIFQNNVNSQNKPKKKKKGLNTQKKASKISILDQDIFNLHKNNQSIPSLDINPTEFTYFNNNSQVILNTSYDQQIPGNLPQGINCMNYYNDFEQLIKRQSMETLSILEYVFETSKSKSKPELLEKLSEFKQNFTLHAEKQDKQIREIKKKYHHFRKFDLPKDFDLGNQTI</sequence>
<protein>
    <submittedName>
        <fullName evidence="4">Transmembrane protein, putative</fullName>
    </submittedName>
</protein>
<feature type="region of interest" description="Disordered" evidence="2">
    <location>
        <begin position="294"/>
        <end position="320"/>
    </location>
</feature>
<evidence type="ECO:0000313" key="4">
    <source>
        <dbReference type="EMBL" id="EAR84896.2"/>
    </source>
</evidence>
<keyword evidence="3" id="KW-0472">Membrane</keyword>
<dbReference type="RefSeq" id="XP_001032559.2">
    <property type="nucleotide sequence ID" value="XM_001032559.2"/>
</dbReference>
<accession>I7M6B3</accession>
<dbReference type="GeneID" id="7825946"/>
<dbReference type="KEGG" id="tet:TTHERM_00584520"/>
<keyword evidence="5" id="KW-1185">Reference proteome</keyword>
<feature type="region of interest" description="Disordered" evidence="2">
    <location>
        <begin position="257"/>
        <end position="282"/>
    </location>
</feature>
<dbReference type="EMBL" id="GG662510">
    <property type="protein sequence ID" value="EAR84896.2"/>
    <property type="molecule type" value="Genomic_DNA"/>
</dbReference>
<name>I7M6B3_TETTS</name>
<feature type="transmembrane region" description="Helical" evidence="3">
    <location>
        <begin position="21"/>
        <end position="44"/>
    </location>
</feature>
<dbReference type="InParanoid" id="I7M6B3"/>
<evidence type="ECO:0000256" key="1">
    <source>
        <dbReference type="SAM" id="Coils"/>
    </source>
</evidence>
<feature type="compositionally biased region" description="Polar residues" evidence="2">
    <location>
        <begin position="199"/>
        <end position="210"/>
    </location>
</feature>
<gene>
    <name evidence="4" type="ORF">TTHERM_00584520</name>
</gene>
<keyword evidence="1" id="KW-0175">Coiled coil</keyword>
<evidence type="ECO:0000256" key="3">
    <source>
        <dbReference type="SAM" id="Phobius"/>
    </source>
</evidence>
<feature type="compositionally biased region" description="Polar residues" evidence="2">
    <location>
        <begin position="259"/>
        <end position="282"/>
    </location>
</feature>
<keyword evidence="3" id="KW-1133">Transmembrane helix</keyword>
<keyword evidence="3 4" id="KW-0812">Transmembrane</keyword>
<feature type="region of interest" description="Disordered" evidence="2">
    <location>
        <begin position="178"/>
        <end position="240"/>
    </location>
</feature>
<feature type="coiled-coil region" evidence="1">
    <location>
        <begin position="131"/>
        <end position="158"/>
    </location>
</feature>
<evidence type="ECO:0000313" key="5">
    <source>
        <dbReference type="Proteomes" id="UP000009168"/>
    </source>
</evidence>
<feature type="compositionally biased region" description="Polar residues" evidence="2">
    <location>
        <begin position="306"/>
        <end position="319"/>
    </location>
</feature>
<dbReference type="Proteomes" id="UP000009168">
    <property type="component" value="Unassembled WGS sequence"/>
</dbReference>
<proteinExistence type="predicted"/>
<feature type="compositionally biased region" description="Low complexity" evidence="2">
    <location>
        <begin position="221"/>
        <end position="232"/>
    </location>
</feature>
<evidence type="ECO:0000256" key="2">
    <source>
        <dbReference type="SAM" id="MobiDB-lite"/>
    </source>
</evidence>